<comment type="caution">
    <text evidence="2">The sequence shown here is derived from an EMBL/GenBank/DDBJ whole genome shotgun (WGS) entry which is preliminary data.</text>
</comment>
<dbReference type="InterPro" id="IPR023385">
    <property type="entry name" value="YopX-like_C"/>
</dbReference>
<dbReference type="Gene3D" id="2.30.30.290">
    <property type="entry name" value="YopX-like domains"/>
    <property type="match status" value="1"/>
</dbReference>
<organism evidence="2">
    <name type="scientific">marine sediment metagenome</name>
    <dbReference type="NCBI Taxonomy" id="412755"/>
    <lineage>
        <taxon>unclassified sequences</taxon>
        <taxon>metagenomes</taxon>
        <taxon>ecological metagenomes</taxon>
    </lineage>
</organism>
<proteinExistence type="predicted"/>
<protein>
    <recommendedName>
        <fullName evidence="1">YopX protein domain-containing protein</fullName>
    </recommendedName>
</protein>
<dbReference type="AlphaFoldDB" id="X0T3A9"/>
<sequence>MRPCRARKIDNGVEVKGWLFERAGASFIIPISDEFHTPASFVLTFVQVDPATVGQSTGLKDKNGKEEAYCGDIIEAFFYNSITEKDFSIKGEVYWDESFVGYYLKPFDGQENMLPHRLSRTTSFEIIGNIREE</sequence>
<dbReference type="InterPro" id="IPR019096">
    <property type="entry name" value="YopX_protein"/>
</dbReference>
<accession>X0T3A9</accession>
<name>X0T3A9_9ZZZZ</name>
<reference evidence="2" key="1">
    <citation type="journal article" date="2014" name="Front. Microbiol.">
        <title>High frequency of phylogenetically diverse reductive dehalogenase-homologous genes in deep subseafloor sedimentary metagenomes.</title>
        <authorList>
            <person name="Kawai M."/>
            <person name="Futagami T."/>
            <person name="Toyoda A."/>
            <person name="Takaki Y."/>
            <person name="Nishi S."/>
            <person name="Hori S."/>
            <person name="Arai W."/>
            <person name="Tsubouchi T."/>
            <person name="Morono Y."/>
            <person name="Uchiyama I."/>
            <person name="Ito T."/>
            <person name="Fujiyama A."/>
            <person name="Inagaki F."/>
            <person name="Takami H."/>
        </authorList>
    </citation>
    <scope>NUCLEOTIDE SEQUENCE</scope>
    <source>
        <strain evidence="2">Expedition CK06-06</strain>
    </source>
</reference>
<dbReference type="SUPFAM" id="SSF159006">
    <property type="entry name" value="YopX-like"/>
    <property type="match status" value="1"/>
</dbReference>
<gene>
    <name evidence="2" type="ORF">S01H1_14152</name>
</gene>
<dbReference type="Pfam" id="PF09643">
    <property type="entry name" value="YopX"/>
    <property type="match status" value="1"/>
</dbReference>
<evidence type="ECO:0000259" key="1">
    <source>
        <dbReference type="Pfam" id="PF09643"/>
    </source>
</evidence>
<evidence type="ECO:0000313" key="2">
    <source>
        <dbReference type="EMBL" id="GAF81846.1"/>
    </source>
</evidence>
<dbReference type="EMBL" id="BARS01007345">
    <property type="protein sequence ID" value="GAF81846.1"/>
    <property type="molecule type" value="Genomic_DNA"/>
</dbReference>
<feature type="domain" description="YopX protein" evidence="1">
    <location>
        <begin position="48"/>
        <end position="132"/>
    </location>
</feature>